<evidence type="ECO:0000313" key="4">
    <source>
        <dbReference type="Proteomes" id="UP000054396"/>
    </source>
</evidence>
<sequence length="274" mass="27778">MLALIAGRGALPVELNRALSAGGRAPLVATLEGVGSDLPTAATWRSFRIEHLGSVLQDLRAAGVTEICFAGAIARPALDPAQIDAATAPLVERILKALSSGDDAALRAVMGLFEEAGMAVRAAHEICPELVAPAGFAAGPQPLPEAVEPMIGQGAAILQALSPLDVGQSVVIGAAGCLGIETAQGTDALLGFVATSEPRFRRGPAGVLVKGPKLGQDLRVDMPAIGPDTLRHAARGGLGAIVVQAGRTLLLDREALLAEAEAQGVTVVARELGL</sequence>
<dbReference type="AlphaFoldDB" id="A0A0W7WMU0"/>
<name>A0A0W7WMU0_9RHOB</name>
<evidence type="ECO:0000313" key="3">
    <source>
        <dbReference type="EMBL" id="KUF11907.1"/>
    </source>
</evidence>
<dbReference type="InterPro" id="IPR041255">
    <property type="entry name" value="LpxI_N"/>
</dbReference>
<dbReference type="STRING" id="1685382.AVJ23_04825"/>
<dbReference type="PANTHER" id="PTHR39962">
    <property type="entry name" value="BLL4848 PROTEIN"/>
    <property type="match status" value="1"/>
</dbReference>
<dbReference type="Proteomes" id="UP000054396">
    <property type="component" value="Unassembled WGS sequence"/>
</dbReference>
<dbReference type="InterPro" id="IPR053174">
    <property type="entry name" value="LpxI"/>
</dbReference>
<proteinExistence type="predicted"/>
<dbReference type="Pfam" id="PF06230">
    <property type="entry name" value="LpxI_C"/>
    <property type="match status" value="1"/>
</dbReference>
<protein>
    <recommendedName>
        <fullName evidence="5">Phosphatidate cytidylyltransferase</fullName>
    </recommendedName>
</protein>
<dbReference type="EMBL" id="LPXO01000002">
    <property type="protein sequence ID" value="KUF11907.1"/>
    <property type="molecule type" value="Genomic_DNA"/>
</dbReference>
<accession>A0A0W7WMU0</accession>
<dbReference type="InterPro" id="IPR010415">
    <property type="entry name" value="LpxI_C"/>
</dbReference>
<dbReference type="RefSeq" id="WP_058861025.1">
    <property type="nucleotide sequence ID" value="NZ_LPXO01000002.1"/>
</dbReference>
<dbReference type="PANTHER" id="PTHR39962:SF1">
    <property type="entry name" value="LPXI FAMILY PROTEIN"/>
    <property type="match status" value="1"/>
</dbReference>
<dbReference type="InterPro" id="IPR043167">
    <property type="entry name" value="LpxI_C_sf"/>
</dbReference>
<evidence type="ECO:0000259" key="2">
    <source>
        <dbReference type="Pfam" id="PF17930"/>
    </source>
</evidence>
<evidence type="ECO:0008006" key="5">
    <source>
        <dbReference type="Google" id="ProtNLM"/>
    </source>
</evidence>
<dbReference type="Gene3D" id="3.40.50.20">
    <property type="match status" value="1"/>
</dbReference>
<dbReference type="Pfam" id="PF17930">
    <property type="entry name" value="LpxI_N"/>
    <property type="match status" value="1"/>
</dbReference>
<evidence type="ECO:0000259" key="1">
    <source>
        <dbReference type="Pfam" id="PF06230"/>
    </source>
</evidence>
<comment type="caution">
    <text evidence="3">The sequence shown here is derived from an EMBL/GenBank/DDBJ whole genome shotgun (WGS) entry which is preliminary data.</text>
</comment>
<gene>
    <name evidence="3" type="ORF">AVJ23_04825</name>
</gene>
<reference evidence="3 4" key="1">
    <citation type="submission" date="2015-12" db="EMBL/GenBank/DDBJ databases">
        <authorList>
            <person name="Shamseldin A."/>
            <person name="Moawad H."/>
            <person name="Abd El-Rahim W.M."/>
            <person name="Sadowsky M.J."/>
        </authorList>
    </citation>
    <scope>NUCLEOTIDE SEQUENCE [LARGE SCALE GENOMIC DNA]</scope>
    <source>
        <strain evidence="3 4">SJ5A-1</strain>
    </source>
</reference>
<dbReference type="Gene3D" id="3.40.140.80">
    <property type="match status" value="1"/>
</dbReference>
<organism evidence="3 4">
    <name type="scientific">Pseudoponticoccus marisrubri</name>
    <dbReference type="NCBI Taxonomy" id="1685382"/>
    <lineage>
        <taxon>Bacteria</taxon>
        <taxon>Pseudomonadati</taxon>
        <taxon>Pseudomonadota</taxon>
        <taxon>Alphaproteobacteria</taxon>
        <taxon>Rhodobacterales</taxon>
        <taxon>Roseobacteraceae</taxon>
        <taxon>Pseudoponticoccus</taxon>
    </lineage>
</organism>
<keyword evidence="4" id="KW-1185">Reference proteome</keyword>
<feature type="domain" description="LpxI N-terminal" evidence="2">
    <location>
        <begin position="2"/>
        <end position="130"/>
    </location>
</feature>
<feature type="domain" description="LpxI C-terminal" evidence="1">
    <location>
        <begin position="150"/>
        <end position="268"/>
    </location>
</feature>